<dbReference type="EMBL" id="FXUG01000001">
    <property type="protein sequence ID" value="SMP41840.1"/>
    <property type="molecule type" value="Genomic_DNA"/>
</dbReference>
<sequence>MSAHTENQSHDRSTKSQPASDAGNKIRGKIEQFLKHVENAELDILINGWRGPIPPDCLGDNWDSAFESDFKQLEPHLTPVERLQFYRMPLAQDLSSFWARTAIEAWMLFLNPTDHCYGEAGILRSPEYLGIKRRALDEIELLLNESGEAPPDVHRGKKVRGKSAESKPSRESTTSIKAKQTMGNPVVGVINPSSLYTLRAFKQQLGITDATLRAARRAGLRVKYVHKQGYVHGQDWIEYIVNADADNRSFGPTSSDDSAVNRRVKG</sequence>
<evidence type="ECO:0000313" key="3">
    <source>
        <dbReference type="Proteomes" id="UP001158067"/>
    </source>
</evidence>
<protein>
    <submittedName>
        <fullName evidence="2">Uncharacterized protein</fullName>
    </submittedName>
</protein>
<name>A0ABY1PPY9_9BACT</name>
<organism evidence="2 3">
    <name type="scientific">Neorhodopirellula lusitana</name>
    <dbReference type="NCBI Taxonomy" id="445327"/>
    <lineage>
        <taxon>Bacteria</taxon>
        <taxon>Pseudomonadati</taxon>
        <taxon>Planctomycetota</taxon>
        <taxon>Planctomycetia</taxon>
        <taxon>Pirellulales</taxon>
        <taxon>Pirellulaceae</taxon>
        <taxon>Neorhodopirellula</taxon>
    </lineage>
</organism>
<accession>A0ABY1PPY9</accession>
<proteinExistence type="predicted"/>
<evidence type="ECO:0000313" key="2">
    <source>
        <dbReference type="EMBL" id="SMP41840.1"/>
    </source>
</evidence>
<reference evidence="2 3" key="1">
    <citation type="submission" date="2017-05" db="EMBL/GenBank/DDBJ databases">
        <authorList>
            <person name="Varghese N."/>
            <person name="Submissions S."/>
        </authorList>
    </citation>
    <scope>NUCLEOTIDE SEQUENCE [LARGE SCALE GENOMIC DNA]</scope>
    <source>
        <strain evidence="2 3">DSM 25457</strain>
    </source>
</reference>
<evidence type="ECO:0000256" key="1">
    <source>
        <dbReference type="SAM" id="MobiDB-lite"/>
    </source>
</evidence>
<dbReference type="RefSeq" id="WP_283430867.1">
    <property type="nucleotide sequence ID" value="NZ_FXUG01000001.1"/>
</dbReference>
<comment type="caution">
    <text evidence="2">The sequence shown here is derived from an EMBL/GenBank/DDBJ whole genome shotgun (WGS) entry which is preliminary data.</text>
</comment>
<keyword evidence="3" id="KW-1185">Reference proteome</keyword>
<gene>
    <name evidence="2" type="ORF">SAMN06265222_101665</name>
</gene>
<feature type="region of interest" description="Disordered" evidence="1">
    <location>
        <begin position="1"/>
        <end position="23"/>
    </location>
</feature>
<dbReference type="Proteomes" id="UP001158067">
    <property type="component" value="Unassembled WGS sequence"/>
</dbReference>
<feature type="region of interest" description="Disordered" evidence="1">
    <location>
        <begin position="147"/>
        <end position="178"/>
    </location>
</feature>